<gene>
    <name evidence="9" type="primary">ansA</name>
    <name evidence="9" type="ORF">OUO13_11150</name>
</gene>
<comment type="caution">
    <text evidence="9">The sequence shown here is derived from an EMBL/GenBank/DDBJ whole genome shotgun (WGS) entry which is preliminary data.</text>
</comment>
<proteinExistence type="inferred from homology"/>
<dbReference type="Pfam" id="PF00710">
    <property type="entry name" value="Asparaginase"/>
    <property type="match status" value="1"/>
</dbReference>
<accession>A0A9X3EDS4</accession>
<keyword evidence="3" id="KW-0378">Hydrolase</keyword>
<dbReference type="InterPro" id="IPR027474">
    <property type="entry name" value="L-asparaginase_N"/>
</dbReference>
<dbReference type="GO" id="GO:0009066">
    <property type="term" value="P:aspartate family amino acid metabolic process"/>
    <property type="evidence" value="ECO:0007669"/>
    <property type="project" value="UniProtKB-ARBA"/>
</dbReference>
<dbReference type="SUPFAM" id="SSF53774">
    <property type="entry name" value="Glutaminase/Asparaginase"/>
    <property type="match status" value="1"/>
</dbReference>
<dbReference type="InterPro" id="IPR040919">
    <property type="entry name" value="Asparaginase_C"/>
</dbReference>
<dbReference type="InterPro" id="IPR037152">
    <property type="entry name" value="L-asparaginase_N_sf"/>
</dbReference>
<dbReference type="Gene3D" id="3.40.50.40">
    <property type="match status" value="1"/>
</dbReference>
<dbReference type="AlphaFoldDB" id="A0A9X3EDS4"/>
<dbReference type="Proteomes" id="UP001150830">
    <property type="component" value="Unassembled WGS sequence"/>
</dbReference>
<dbReference type="EMBL" id="JAPNOA010000028">
    <property type="protein sequence ID" value="MCY0965747.1"/>
    <property type="molecule type" value="Genomic_DNA"/>
</dbReference>
<feature type="domain" description="L-asparaginase N-terminal" evidence="7">
    <location>
        <begin position="5"/>
        <end position="191"/>
    </location>
</feature>
<keyword evidence="10" id="KW-1185">Reference proteome</keyword>
<evidence type="ECO:0000256" key="4">
    <source>
        <dbReference type="PIRSR" id="PIRSR001220-1"/>
    </source>
</evidence>
<dbReference type="GO" id="GO:0005829">
    <property type="term" value="C:cytosol"/>
    <property type="evidence" value="ECO:0007669"/>
    <property type="project" value="TreeGrafter"/>
</dbReference>
<evidence type="ECO:0000259" key="8">
    <source>
        <dbReference type="Pfam" id="PF17763"/>
    </source>
</evidence>
<dbReference type="SMART" id="SM00870">
    <property type="entry name" value="Asparaginase"/>
    <property type="match status" value="1"/>
</dbReference>
<feature type="binding site" evidence="5">
    <location>
        <position position="60"/>
    </location>
    <ligand>
        <name>substrate</name>
    </ligand>
</feature>
<dbReference type="PRINTS" id="PR00139">
    <property type="entry name" value="ASNGLNASE"/>
</dbReference>
<evidence type="ECO:0000256" key="5">
    <source>
        <dbReference type="PIRSR" id="PIRSR001220-2"/>
    </source>
</evidence>
<dbReference type="SFLD" id="SFLDS00057">
    <property type="entry name" value="Glutaminase/Asparaginase"/>
    <property type="match status" value="1"/>
</dbReference>
<dbReference type="EC" id="3.5.1.1" evidence="2"/>
<evidence type="ECO:0000313" key="9">
    <source>
        <dbReference type="EMBL" id="MCY0965747.1"/>
    </source>
</evidence>
<dbReference type="InterPro" id="IPR041725">
    <property type="entry name" value="L-asparaginase_I"/>
</dbReference>
<sequence length="339" mass="37144">MMKKRVLIVYTGGTFGMVPSDQGYVPMTGLADRLVARLQVFGLDDLPEFEVLEFGKLIDSSNLTPADWTRIGNCLRDHWAQYDGFVILHGTDTMAYTASALSFMLQPLDKPVIITGSQIPLAELRNDADINLITSMQLAARDDIHEVCICFGNRILRGNRAVKVNSMDLAAFDSPNMAWLGSVGIDINMRDDLLLEAGVPDIQVPEYDPDAVLVFTLYPGVNHQLLQAMLDISPRARALIIRSYGVGNPPDANQELMQLLEQACARGLVVVNLTQCQQGPVVQGAYATGATLNRIGVVGGSDLTLEATFAKLHWLLATRSDPQEVRQLMATPLRGECRC</sequence>
<dbReference type="PANTHER" id="PTHR11707:SF28">
    <property type="entry name" value="60 KDA LYSOPHOSPHOLIPASE"/>
    <property type="match status" value="1"/>
</dbReference>
<evidence type="ECO:0000313" key="10">
    <source>
        <dbReference type="Proteomes" id="UP001150830"/>
    </source>
</evidence>
<name>A0A9X3EDS4_9GAMM</name>
<evidence type="ECO:0000256" key="2">
    <source>
        <dbReference type="ARBA" id="ARBA00012920"/>
    </source>
</evidence>
<feature type="domain" description="Asparaginase/glutaminase C-terminal" evidence="8">
    <location>
        <begin position="212"/>
        <end position="329"/>
    </location>
</feature>
<dbReference type="InterPro" id="IPR006033">
    <property type="entry name" value="AsnA_fam"/>
</dbReference>
<dbReference type="PANTHER" id="PTHR11707">
    <property type="entry name" value="L-ASPARAGINASE"/>
    <property type="match status" value="1"/>
</dbReference>
<dbReference type="PIRSF" id="PIRSF500176">
    <property type="entry name" value="L_ASNase"/>
    <property type="match status" value="1"/>
</dbReference>
<dbReference type="InterPro" id="IPR036152">
    <property type="entry name" value="Asp/glu_Ase-like_sf"/>
</dbReference>
<dbReference type="Pfam" id="PF17763">
    <property type="entry name" value="Asparaginase_C"/>
    <property type="match status" value="1"/>
</dbReference>
<dbReference type="PROSITE" id="PS00917">
    <property type="entry name" value="ASN_GLN_ASE_2"/>
    <property type="match status" value="1"/>
</dbReference>
<dbReference type="NCBIfam" id="NF006998">
    <property type="entry name" value="PRK09461.1"/>
    <property type="match status" value="1"/>
</dbReference>
<feature type="binding site" evidence="5">
    <location>
        <begin position="91"/>
        <end position="92"/>
    </location>
    <ligand>
        <name>substrate</name>
    </ligand>
</feature>
<feature type="active site" description="O-isoaspartyl threonine intermediate" evidence="4">
    <location>
        <position position="14"/>
    </location>
</feature>
<evidence type="ECO:0000256" key="6">
    <source>
        <dbReference type="PROSITE-ProRule" id="PRU10100"/>
    </source>
</evidence>
<dbReference type="PIRSF" id="PIRSF001220">
    <property type="entry name" value="L-ASNase_gatD"/>
    <property type="match status" value="1"/>
</dbReference>
<dbReference type="InterPro" id="IPR027473">
    <property type="entry name" value="L-asparaginase_C"/>
</dbReference>
<reference evidence="9" key="1">
    <citation type="submission" date="2022-11" db="EMBL/GenBank/DDBJ databases">
        <title>Parathalassolutuus dongxingensis gen. nov., sp. nov., a novel member of family Oceanospirillaceae isolated from a coastal shrimp pond in Guangxi, China.</title>
        <authorList>
            <person name="Chen H."/>
        </authorList>
    </citation>
    <scope>NUCLEOTIDE SEQUENCE</scope>
    <source>
        <strain evidence="9">G-43</strain>
    </source>
</reference>
<dbReference type="GO" id="GO:0004067">
    <property type="term" value="F:asparaginase activity"/>
    <property type="evidence" value="ECO:0007669"/>
    <property type="project" value="UniProtKB-UniRule"/>
</dbReference>
<evidence type="ECO:0000256" key="3">
    <source>
        <dbReference type="ARBA" id="ARBA00022801"/>
    </source>
</evidence>
<feature type="active site" evidence="6">
    <location>
        <position position="91"/>
    </location>
</feature>
<dbReference type="InterPro" id="IPR006034">
    <property type="entry name" value="Asparaginase/glutaminase-like"/>
</dbReference>
<dbReference type="Gene3D" id="3.40.50.1170">
    <property type="entry name" value="L-asparaginase, N-terminal domain"/>
    <property type="match status" value="1"/>
</dbReference>
<comment type="similarity">
    <text evidence="1">Belongs to the asparaginase 1 family.</text>
</comment>
<protein>
    <recommendedName>
        <fullName evidence="2">asparaginase</fullName>
        <ecNumber evidence="2">3.5.1.1</ecNumber>
    </recommendedName>
</protein>
<evidence type="ECO:0000259" key="7">
    <source>
        <dbReference type="Pfam" id="PF00710"/>
    </source>
</evidence>
<dbReference type="InterPro" id="IPR027475">
    <property type="entry name" value="Asparaginase/glutaminase_AS2"/>
</dbReference>
<dbReference type="FunFam" id="3.40.50.1170:FF:000001">
    <property type="entry name" value="L-asparaginase 2"/>
    <property type="match status" value="1"/>
</dbReference>
<dbReference type="PROSITE" id="PS51732">
    <property type="entry name" value="ASN_GLN_ASE_3"/>
    <property type="match status" value="1"/>
</dbReference>
<dbReference type="NCBIfam" id="TIGR00519">
    <property type="entry name" value="asnASE_I"/>
    <property type="match status" value="1"/>
</dbReference>
<dbReference type="RefSeq" id="WP_283173958.1">
    <property type="nucleotide sequence ID" value="NZ_JAPNOA010000028.1"/>
</dbReference>
<dbReference type="CDD" id="cd08963">
    <property type="entry name" value="L-asparaginase_I"/>
    <property type="match status" value="1"/>
</dbReference>
<dbReference type="FunFam" id="3.40.50.40:FF:000001">
    <property type="entry name" value="L-asparaginase 1"/>
    <property type="match status" value="1"/>
</dbReference>
<evidence type="ECO:0000256" key="1">
    <source>
        <dbReference type="ARBA" id="ARBA00010518"/>
    </source>
</evidence>
<organism evidence="9 10">
    <name type="scientific">Parathalassolituus penaei</name>
    <dbReference type="NCBI Taxonomy" id="2997323"/>
    <lineage>
        <taxon>Bacteria</taxon>
        <taxon>Pseudomonadati</taxon>
        <taxon>Pseudomonadota</taxon>
        <taxon>Gammaproteobacteria</taxon>
        <taxon>Oceanospirillales</taxon>
        <taxon>Oceanospirillaceae</taxon>
        <taxon>Parathalassolituus</taxon>
    </lineage>
</organism>